<evidence type="ECO:0000259" key="7">
    <source>
        <dbReference type="PROSITE" id="PS51201"/>
    </source>
</evidence>
<keyword evidence="5" id="KW-0520">NAD</keyword>
<dbReference type="PROSITE" id="PS51201">
    <property type="entry name" value="RCK_N"/>
    <property type="match status" value="1"/>
</dbReference>
<organism evidence="9">
    <name type="scientific">Hellea balneolensis</name>
    <dbReference type="NCBI Taxonomy" id="287478"/>
    <lineage>
        <taxon>Bacteria</taxon>
        <taxon>Pseudomonadati</taxon>
        <taxon>Pseudomonadota</taxon>
        <taxon>Alphaproteobacteria</taxon>
        <taxon>Maricaulales</taxon>
        <taxon>Robiginitomaculaceae</taxon>
        <taxon>Hellea</taxon>
    </lineage>
</organism>
<dbReference type="InterPro" id="IPR003148">
    <property type="entry name" value="RCK_N"/>
</dbReference>
<keyword evidence="4" id="KW-0630">Potassium</keyword>
<feature type="non-terminal residue" evidence="9">
    <location>
        <position position="1"/>
    </location>
</feature>
<name>A0A7C3C4M4_9PROT</name>
<evidence type="ECO:0000313" key="9">
    <source>
        <dbReference type="EMBL" id="HFB55264.1"/>
    </source>
</evidence>
<dbReference type="Gene3D" id="3.30.70.1450">
    <property type="entry name" value="Regulator of K+ conductance, C-terminal domain"/>
    <property type="match status" value="1"/>
</dbReference>
<keyword evidence="3" id="KW-0633">Potassium transport</keyword>
<dbReference type="Pfam" id="PF02254">
    <property type="entry name" value="TrkA_N"/>
    <property type="match status" value="1"/>
</dbReference>
<feature type="domain" description="RCK C-terminal" evidence="8">
    <location>
        <begin position="138"/>
        <end position="219"/>
    </location>
</feature>
<dbReference type="PROSITE" id="PS51202">
    <property type="entry name" value="RCK_C"/>
    <property type="match status" value="1"/>
</dbReference>
<evidence type="ECO:0000256" key="2">
    <source>
        <dbReference type="ARBA" id="ARBA00022448"/>
    </source>
</evidence>
<dbReference type="EMBL" id="DRMN01000329">
    <property type="protein sequence ID" value="HFB55264.1"/>
    <property type="molecule type" value="Genomic_DNA"/>
</dbReference>
<dbReference type="GO" id="GO:0015079">
    <property type="term" value="F:potassium ion transmembrane transporter activity"/>
    <property type="evidence" value="ECO:0007669"/>
    <property type="project" value="InterPro"/>
</dbReference>
<dbReference type="SUPFAM" id="SSF116726">
    <property type="entry name" value="TrkA C-terminal domain-like"/>
    <property type="match status" value="1"/>
</dbReference>
<evidence type="ECO:0000256" key="6">
    <source>
        <dbReference type="ARBA" id="ARBA00023065"/>
    </source>
</evidence>
<comment type="caution">
    <text evidence="9">The sequence shown here is derived from an EMBL/GenBank/DDBJ whole genome shotgun (WGS) entry which is preliminary data.</text>
</comment>
<dbReference type="PRINTS" id="PR00335">
    <property type="entry name" value="KUPTAKETRKA"/>
</dbReference>
<dbReference type="PANTHER" id="PTHR43833">
    <property type="entry name" value="POTASSIUM CHANNEL PROTEIN 2-RELATED-RELATED"/>
    <property type="match status" value="1"/>
</dbReference>
<evidence type="ECO:0000256" key="4">
    <source>
        <dbReference type="ARBA" id="ARBA00022958"/>
    </source>
</evidence>
<accession>A0A7C3C4M4</accession>
<protein>
    <recommendedName>
        <fullName evidence="1">Trk system potassium uptake protein TrkA</fullName>
    </recommendedName>
</protein>
<dbReference type="Pfam" id="PF02080">
    <property type="entry name" value="TrkA_C"/>
    <property type="match status" value="1"/>
</dbReference>
<keyword evidence="2" id="KW-0813">Transport</keyword>
<dbReference type="SUPFAM" id="SSF51735">
    <property type="entry name" value="NAD(P)-binding Rossmann-fold domains"/>
    <property type="match status" value="1"/>
</dbReference>
<evidence type="ECO:0000256" key="3">
    <source>
        <dbReference type="ARBA" id="ARBA00022538"/>
    </source>
</evidence>
<dbReference type="InterPro" id="IPR006037">
    <property type="entry name" value="RCK_C"/>
</dbReference>
<dbReference type="AlphaFoldDB" id="A0A7C3C4M4"/>
<feature type="domain" description="RCK N-terminal" evidence="7">
    <location>
        <begin position="1"/>
        <end position="118"/>
    </location>
</feature>
<dbReference type="InterPro" id="IPR036291">
    <property type="entry name" value="NAD(P)-bd_dom_sf"/>
</dbReference>
<dbReference type="Gene3D" id="3.40.50.720">
    <property type="entry name" value="NAD(P)-binding Rossmann-like Domain"/>
    <property type="match status" value="1"/>
</dbReference>
<proteinExistence type="predicted"/>
<evidence type="ECO:0000256" key="1">
    <source>
        <dbReference type="ARBA" id="ARBA00017378"/>
    </source>
</evidence>
<dbReference type="PANTHER" id="PTHR43833:SF5">
    <property type="entry name" value="TRK SYSTEM POTASSIUM UPTAKE PROTEIN TRKA"/>
    <property type="match status" value="1"/>
</dbReference>
<evidence type="ECO:0000259" key="8">
    <source>
        <dbReference type="PROSITE" id="PS51202"/>
    </source>
</evidence>
<evidence type="ECO:0000256" key="5">
    <source>
        <dbReference type="ARBA" id="ARBA00023027"/>
    </source>
</evidence>
<reference evidence="9" key="1">
    <citation type="journal article" date="2020" name="mSystems">
        <title>Genome- and Community-Level Interaction Insights into Carbon Utilization and Element Cycling Functions of Hydrothermarchaeota in Hydrothermal Sediment.</title>
        <authorList>
            <person name="Zhou Z."/>
            <person name="Liu Y."/>
            <person name="Xu W."/>
            <person name="Pan J."/>
            <person name="Luo Z.H."/>
            <person name="Li M."/>
        </authorList>
    </citation>
    <scope>NUCLEOTIDE SEQUENCE [LARGE SCALE GENOMIC DNA]</scope>
    <source>
        <strain evidence="9">HyVt-489</strain>
    </source>
</reference>
<dbReference type="Proteomes" id="UP000886042">
    <property type="component" value="Unassembled WGS sequence"/>
</dbReference>
<dbReference type="GO" id="GO:0005886">
    <property type="term" value="C:plasma membrane"/>
    <property type="evidence" value="ECO:0007669"/>
    <property type="project" value="InterPro"/>
</dbReference>
<dbReference type="InterPro" id="IPR006036">
    <property type="entry name" value="K_uptake_TrkA"/>
</dbReference>
<keyword evidence="6" id="KW-0406">Ion transport</keyword>
<gene>
    <name evidence="9" type="ORF">ENJ46_05010</name>
</gene>
<dbReference type="InterPro" id="IPR036721">
    <property type="entry name" value="RCK_C_sf"/>
</dbReference>
<dbReference type="InterPro" id="IPR050721">
    <property type="entry name" value="Trk_Ktr_HKT_K-transport"/>
</dbReference>
<sequence length="224" mass="24549">QSIIIIGGGNIGTYIAKELEARTKTRLRIVEKDRDCAEKAAENLSRTVVLNGDALDTTILDEAGVSNAQTVICVTNDDKTNILAGIMAKSAGAQRVFSLINDTSFLSIRTSLGIDMVIDPRMTTVSSILRHVRKGRIHDVFVIDDGFAEVIEGEVLETSPLSGKTVEEISRIDGISFGALIRDDEVYVTNEKTQFKAHDRIVLFAEITAAKEVENLFRVGVDYF</sequence>